<name>A0ABR8N9Y6_9ACTN</name>
<feature type="signal peptide" evidence="2">
    <location>
        <begin position="1"/>
        <end position="19"/>
    </location>
</feature>
<feature type="chain" id="PRO_5045479360" description="Secreted protein" evidence="2">
    <location>
        <begin position="20"/>
        <end position="378"/>
    </location>
</feature>
<keyword evidence="2" id="KW-0732">Signal</keyword>
<comment type="caution">
    <text evidence="3">The sequence shown here is derived from an EMBL/GenBank/DDBJ whole genome shotgun (WGS) entry which is preliminary data.</text>
</comment>
<keyword evidence="4" id="KW-1185">Reference proteome</keyword>
<sequence length="378" mass="38993">MRGRTTATLALLLALTGCAGTDEPGPGDDPSHDASHDPSHTESPSASSTDEPADLPSGGPVDEPVEAEPAAAPLDWQDTGVEAGTRYIKGPEWEALGDAGDTRVELARDGKAVTVVAGRGRTISEVLMSEEWAVVVRQDKAETAPSEVAVVDLATGETGEVATPPAASGGSWALTAGDLHFPTYGDGGAYCLATAALADSNGEDGWCAPDRSGFSGLTASEHGVGVMTFDDTRPVACRTANLLDGSGVPQPLKGPDDCTAWDVAATADGAVWSEVPKPRRQEEARFHASADGTFFDLGPGTTGTAVPCGDSVFFVRDPQGPDEPARLMRWTPQRTLEVAYESPSTGNAFLGEPTCGGGVLTLASYGEKGDQHVWANVS</sequence>
<feature type="region of interest" description="Disordered" evidence="1">
    <location>
        <begin position="18"/>
        <end position="79"/>
    </location>
</feature>
<dbReference type="RefSeq" id="WP_191193531.1">
    <property type="nucleotide sequence ID" value="NZ_JACXYZ010000001.1"/>
</dbReference>
<dbReference type="EMBL" id="JACXYZ010000001">
    <property type="protein sequence ID" value="MBD3923684.1"/>
    <property type="molecule type" value="Genomic_DNA"/>
</dbReference>
<organism evidence="3 4">
    <name type="scientific">Nocardioides cavernae</name>
    <dbReference type="NCBI Taxonomy" id="1921566"/>
    <lineage>
        <taxon>Bacteria</taxon>
        <taxon>Bacillati</taxon>
        <taxon>Actinomycetota</taxon>
        <taxon>Actinomycetes</taxon>
        <taxon>Propionibacteriales</taxon>
        <taxon>Nocardioidaceae</taxon>
        <taxon>Nocardioides</taxon>
    </lineage>
</organism>
<feature type="compositionally biased region" description="Polar residues" evidence="1">
    <location>
        <begin position="41"/>
        <end position="50"/>
    </location>
</feature>
<dbReference type="Proteomes" id="UP000618818">
    <property type="component" value="Unassembled WGS sequence"/>
</dbReference>
<evidence type="ECO:0000313" key="3">
    <source>
        <dbReference type="EMBL" id="MBD3923684.1"/>
    </source>
</evidence>
<reference evidence="3 4" key="1">
    <citation type="submission" date="2020-09" db="EMBL/GenBank/DDBJ databases">
        <title>novel species in genus Nocardioides.</title>
        <authorList>
            <person name="Zhang G."/>
        </authorList>
    </citation>
    <scope>NUCLEOTIDE SEQUENCE [LARGE SCALE GENOMIC DNA]</scope>
    <source>
        <strain evidence="3 4">KCTC 39551</strain>
    </source>
</reference>
<dbReference type="PROSITE" id="PS51257">
    <property type="entry name" value="PROKAR_LIPOPROTEIN"/>
    <property type="match status" value="1"/>
</dbReference>
<accession>A0ABR8N9Y6</accession>
<gene>
    <name evidence="3" type="ORF">IEZ26_03555</name>
</gene>
<evidence type="ECO:0000256" key="2">
    <source>
        <dbReference type="SAM" id="SignalP"/>
    </source>
</evidence>
<protein>
    <recommendedName>
        <fullName evidence="5">Secreted protein</fullName>
    </recommendedName>
</protein>
<feature type="compositionally biased region" description="Basic and acidic residues" evidence="1">
    <location>
        <begin position="29"/>
        <end position="40"/>
    </location>
</feature>
<evidence type="ECO:0000256" key="1">
    <source>
        <dbReference type="SAM" id="MobiDB-lite"/>
    </source>
</evidence>
<proteinExistence type="predicted"/>
<evidence type="ECO:0008006" key="5">
    <source>
        <dbReference type="Google" id="ProtNLM"/>
    </source>
</evidence>
<evidence type="ECO:0000313" key="4">
    <source>
        <dbReference type="Proteomes" id="UP000618818"/>
    </source>
</evidence>